<accession>A0ABN1FW56</accession>
<proteinExistence type="predicted"/>
<comment type="caution">
    <text evidence="1">The sequence shown here is derived from an EMBL/GenBank/DDBJ whole genome shotgun (WGS) entry which is preliminary data.</text>
</comment>
<keyword evidence="2" id="KW-1185">Reference proteome</keyword>
<organism evidence="1 2">
    <name type="scientific">Streptomyces crystallinus</name>
    <dbReference type="NCBI Taxonomy" id="68191"/>
    <lineage>
        <taxon>Bacteria</taxon>
        <taxon>Bacillati</taxon>
        <taxon>Actinomycetota</taxon>
        <taxon>Actinomycetes</taxon>
        <taxon>Kitasatosporales</taxon>
        <taxon>Streptomycetaceae</taxon>
        <taxon>Streptomyces</taxon>
    </lineage>
</organism>
<dbReference type="EMBL" id="BAAACA010000014">
    <property type="protein sequence ID" value="GAA0599067.1"/>
    <property type="molecule type" value="Genomic_DNA"/>
</dbReference>
<protein>
    <submittedName>
        <fullName evidence="1">Uncharacterized protein</fullName>
    </submittedName>
</protein>
<reference evidence="1 2" key="1">
    <citation type="journal article" date="2019" name="Int. J. Syst. Evol. Microbiol.">
        <title>The Global Catalogue of Microorganisms (GCM) 10K type strain sequencing project: providing services to taxonomists for standard genome sequencing and annotation.</title>
        <authorList>
            <consortium name="The Broad Institute Genomics Platform"/>
            <consortium name="The Broad Institute Genome Sequencing Center for Infectious Disease"/>
            <person name="Wu L."/>
            <person name="Ma J."/>
        </authorList>
    </citation>
    <scope>NUCLEOTIDE SEQUENCE [LARGE SCALE GENOMIC DNA]</scope>
    <source>
        <strain evidence="1 2">JCM 5067</strain>
    </source>
</reference>
<dbReference type="Proteomes" id="UP001500668">
    <property type="component" value="Unassembled WGS sequence"/>
</dbReference>
<name>A0ABN1FW56_9ACTN</name>
<sequence>MRNESRDTVGAPRVPVCEVACMAHIFPVRGPGRHHWSPTVCDVESQDFVRLCARRPFHSPGCGERELTAAWRKPVRPLCVYRERR</sequence>
<gene>
    <name evidence="1" type="ORF">GCM10010394_30800</name>
</gene>
<evidence type="ECO:0000313" key="1">
    <source>
        <dbReference type="EMBL" id="GAA0599067.1"/>
    </source>
</evidence>
<evidence type="ECO:0000313" key="2">
    <source>
        <dbReference type="Proteomes" id="UP001500668"/>
    </source>
</evidence>